<name>A0AAV4MNB5_9ARAC</name>
<feature type="non-terminal residue" evidence="1">
    <location>
        <position position="1"/>
    </location>
</feature>
<organism evidence="1 2">
    <name type="scientific">Caerostris darwini</name>
    <dbReference type="NCBI Taxonomy" id="1538125"/>
    <lineage>
        <taxon>Eukaryota</taxon>
        <taxon>Metazoa</taxon>
        <taxon>Ecdysozoa</taxon>
        <taxon>Arthropoda</taxon>
        <taxon>Chelicerata</taxon>
        <taxon>Arachnida</taxon>
        <taxon>Araneae</taxon>
        <taxon>Araneomorphae</taxon>
        <taxon>Entelegynae</taxon>
        <taxon>Araneoidea</taxon>
        <taxon>Araneidae</taxon>
        <taxon>Caerostris</taxon>
    </lineage>
</organism>
<reference evidence="1 2" key="1">
    <citation type="submission" date="2021-06" db="EMBL/GenBank/DDBJ databases">
        <title>Caerostris darwini draft genome.</title>
        <authorList>
            <person name="Kono N."/>
            <person name="Arakawa K."/>
        </authorList>
    </citation>
    <scope>NUCLEOTIDE SEQUENCE [LARGE SCALE GENOMIC DNA]</scope>
</reference>
<dbReference type="AlphaFoldDB" id="A0AAV4MNB5"/>
<proteinExistence type="predicted"/>
<evidence type="ECO:0000313" key="1">
    <source>
        <dbReference type="EMBL" id="GIX73521.1"/>
    </source>
</evidence>
<protein>
    <submittedName>
        <fullName evidence="1">Uncharacterized protein</fullName>
    </submittedName>
</protein>
<dbReference type="EMBL" id="BPLQ01000620">
    <property type="protein sequence ID" value="GIX73521.1"/>
    <property type="molecule type" value="Genomic_DNA"/>
</dbReference>
<sequence length="112" mass="12576">RTSAEWPLTRILRNCCTSSLEPRALLNPMQSLIYPIEILLRTLTSSCIPSGVLQPRRMSPRSSLLVHPHQLQCRPHLCLRMVRGAPAVQGSRGADLPTLWIASHRRDSTKNS</sequence>
<evidence type="ECO:0000313" key="2">
    <source>
        <dbReference type="Proteomes" id="UP001054837"/>
    </source>
</evidence>
<keyword evidence="2" id="KW-1185">Reference proteome</keyword>
<comment type="caution">
    <text evidence="1">The sequence shown here is derived from an EMBL/GenBank/DDBJ whole genome shotgun (WGS) entry which is preliminary data.</text>
</comment>
<dbReference type="Proteomes" id="UP001054837">
    <property type="component" value="Unassembled WGS sequence"/>
</dbReference>
<accession>A0AAV4MNB5</accession>
<gene>
    <name evidence="1" type="ORF">CDAR_395071</name>
</gene>